<keyword evidence="7" id="KW-0255">Endonuclease</keyword>
<dbReference type="GO" id="GO:0030677">
    <property type="term" value="C:ribonuclease P complex"/>
    <property type="evidence" value="ECO:0007669"/>
    <property type="project" value="UniProtKB-UniRule"/>
</dbReference>
<evidence type="ECO:0000256" key="1">
    <source>
        <dbReference type="ARBA" id="ARBA00002435"/>
    </source>
</evidence>
<evidence type="ECO:0000256" key="8">
    <source>
        <dbReference type="ARBA" id="ARBA00022801"/>
    </source>
</evidence>
<evidence type="ECO:0000256" key="5">
    <source>
        <dbReference type="ARBA" id="ARBA00022694"/>
    </source>
</evidence>
<dbReference type="EMBL" id="FZQP02002703">
    <property type="protein sequence ID" value="VVC96389.1"/>
    <property type="molecule type" value="Genomic_DNA"/>
</dbReference>
<dbReference type="HAMAP" id="MF_00754">
    <property type="entry name" value="RNase_P_1"/>
    <property type="match status" value="1"/>
</dbReference>
<evidence type="ECO:0000256" key="6">
    <source>
        <dbReference type="ARBA" id="ARBA00022722"/>
    </source>
</evidence>
<name>A0A5E4QDS6_9NEOP</name>
<evidence type="ECO:0000256" key="2">
    <source>
        <dbReference type="ARBA" id="ARBA00006181"/>
    </source>
</evidence>
<dbReference type="Pfam" id="PF01868">
    <property type="entry name" value="RNase_P-MRP_p29"/>
    <property type="match status" value="1"/>
</dbReference>
<organism evidence="11 12">
    <name type="scientific">Leptidea sinapis</name>
    <dbReference type="NCBI Taxonomy" id="189913"/>
    <lineage>
        <taxon>Eukaryota</taxon>
        <taxon>Metazoa</taxon>
        <taxon>Ecdysozoa</taxon>
        <taxon>Arthropoda</taxon>
        <taxon>Hexapoda</taxon>
        <taxon>Insecta</taxon>
        <taxon>Pterygota</taxon>
        <taxon>Neoptera</taxon>
        <taxon>Endopterygota</taxon>
        <taxon>Lepidoptera</taxon>
        <taxon>Glossata</taxon>
        <taxon>Ditrysia</taxon>
        <taxon>Papilionoidea</taxon>
        <taxon>Pieridae</taxon>
        <taxon>Dismorphiinae</taxon>
        <taxon>Leptidea</taxon>
    </lineage>
</organism>
<proteinExistence type="inferred from homology"/>
<protein>
    <recommendedName>
        <fullName evidence="3 10">Ribonuclease P protein subunit p29</fullName>
    </recommendedName>
</protein>
<keyword evidence="5 10" id="KW-0819">tRNA processing</keyword>
<gene>
    <name evidence="11" type="ORF">LSINAPIS_LOCUS7909</name>
</gene>
<dbReference type="GO" id="GO:0005730">
    <property type="term" value="C:nucleolus"/>
    <property type="evidence" value="ECO:0007669"/>
    <property type="project" value="UniProtKB-SubCell"/>
</dbReference>
<keyword evidence="4" id="KW-0963">Cytoplasm</keyword>
<evidence type="ECO:0000256" key="9">
    <source>
        <dbReference type="ARBA" id="ARBA00046486"/>
    </source>
</evidence>
<keyword evidence="8" id="KW-0378">Hydrolase</keyword>
<accession>A0A5E4QDS6</accession>
<dbReference type="GO" id="GO:0000172">
    <property type="term" value="C:ribonuclease MRP complex"/>
    <property type="evidence" value="ECO:0007669"/>
    <property type="project" value="InterPro"/>
</dbReference>
<dbReference type="InterPro" id="IPR023534">
    <property type="entry name" value="Rof/RNase_P-like"/>
</dbReference>
<dbReference type="InterPro" id="IPR036980">
    <property type="entry name" value="RNase_P/MRP_Rpp29_sf"/>
</dbReference>
<keyword evidence="10" id="KW-0539">Nucleus</keyword>
<dbReference type="GO" id="GO:0004519">
    <property type="term" value="F:endonuclease activity"/>
    <property type="evidence" value="ECO:0007669"/>
    <property type="project" value="UniProtKB-KW"/>
</dbReference>
<keyword evidence="6" id="KW-0540">Nuclease</keyword>
<dbReference type="Gene3D" id="2.30.30.210">
    <property type="entry name" value="Ribonuclease P/MRP, subunit p29"/>
    <property type="match status" value="1"/>
</dbReference>
<dbReference type="PANTHER" id="PTHR13348:SF0">
    <property type="entry name" value="RIBONUCLEASE P PROTEIN SUBUNIT P29"/>
    <property type="match status" value="1"/>
</dbReference>
<evidence type="ECO:0000256" key="3">
    <source>
        <dbReference type="ARBA" id="ARBA00016225"/>
    </source>
</evidence>
<evidence type="ECO:0000313" key="11">
    <source>
        <dbReference type="EMBL" id="VVC96389.1"/>
    </source>
</evidence>
<sequence length="208" mass="24517">MSFVEVKDEASERVLKFLESNVRKKDHPHIETELKKDFLLGKKRSKQQSTKKNRKSKIITRKEKNKLGFYDFPRNCLKYSDMIPLNELWNGYISQMLELDKPIPAPSDKRWEQFSQTFYKADFHGSRLHVVRSKCPSYVDIKGICVMDTKNTFKIISENNIITTIPKKESVFNFYVKNIIITIFGKHICIRPAERSTKKFKSHSHLDL</sequence>
<comment type="subcellular location">
    <subcellularLocation>
        <location evidence="10">Nucleus</location>
        <location evidence="10">Nucleolus</location>
    </subcellularLocation>
</comment>
<dbReference type="PIRSF" id="PIRSF027081">
    <property type="entry name" value="RNase_P/MRP_p29_subunit"/>
    <property type="match status" value="1"/>
</dbReference>
<dbReference type="GO" id="GO:0006364">
    <property type="term" value="P:rRNA processing"/>
    <property type="evidence" value="ECO:0007669"/>
    <property type="project" value="TreeGrafter"/>
</dbReference>
<dbReference type="InterPro" id="IPR002730">
    <property type="entry name" value="Rpp29/RNP1"/>
</dbReference>
<reference evidence="11 12" key="1">
    <citation type="submission" date="2017-07" db="EMBL/GenBank/DDBJ databases">
        <authorList>
            <person name="Talla V."/>
            <person name="Backstrom N."/>
        </authorList>
    </citation>
    <scope>NUCLEOTIDE SEQUENCE [LARGE SCALE GENOMIC DNA]</scope>
</reference>
<comment type="similarity">
    <text evidence="2">Belongs to the eukaryotic/archaeal RNase P protein component 1 family.</text>
</comment>
<evidence type="ECO:0000313" key="12">
    <source>
        <dbReference type="Proteomes" id="UP000324832"/>
    </source>
</evidence>
<keyword evidence="12" id="KW-1185">Reference proteome</keyword>
<comment type="function">
    <text evidence="1 10">Component of ribonuclease P, a ribonucleoprotein complex that generates mature tRNA molecules by cleaving their 5'-ends.</text>
</comment>
<dbReference type="SUPFAM" id="SSF101744">
    <property type="entry name" value="Rof/RNase P subunit-like"/>
    <property type="match status" value="1"/>
</dbReference>
<dbReference type="GO" id="GO:0033204">
    <property type="term" value="F:ribonuclease P RNA binding"/>
    <property type="evidence" value="ECO:0007669"/>
    <property type="project" value="InterPro"/>
</dbReference>
<evidence type="ECO:0000256" key="7">
    <source>
        <dbReference type="ARBA" id="ARBA00022759"/>
    </source>
</evidence>
<dbReference type="SMART" id="SM00538">
    <property type="entry name" value="POP4"/>
    <property type="match status" value="1"/>
</dbReference>
<dbReference type="PANTHER" id="PTHR13348">
    <property type="entry name" value="RIBONUCLEASE P SUBUNIT P29"/>
    <property type="match status" value="1"/>
</dbReference>
<dbReference type="InterPro" id="IPR016848">
    <property type="entry name" value="RNase_P/MRP_Rpp29-subunit"/>
</dbReference>
<evidence type="ECO:0000256" key="10">
    <source>
        <dbReference type="PIRNR" id="PIRNR027081"/>
    </source>
</evidence>
<dbReference type="AlphaFoldDB" id="A0A5E4QDS6"/>
<dbReference type="GO" id="GO:0001682">
    <property type="term" value="P:tRNA 5'-leader removal"/>
    <property type="evidence" value="ECO:0007669"/>
    <property type="project" value="InterPro"/>
</dbReference>
<dbReference type="GO" id="GO:0016787">
    <property type="term" value="F:hydrolase activity"/>
    <property type="evidence" value="ECO:0007669"/>
    <property type="project" value="UniProtKB-KW"/>
</dbReference>
<comment type="subunit">
    <text evidence="9">Component of nuclear RNase P and RNase MRP ribonucleoproteins. RNase P consists of a catalytic RNA moiety and 10 different protein chains; POP1, POP4, POP5, POP7, RPP14, RPP21, RPP25, RPP30, RPP38 and RPP40. Within the RNase P complex, POP1, POP7 and RPP25 form the 'finger' subcomplex, POP5, RPP14, RPP40 and homodimeric RPP30 form the 'palm' subcomplex, and RPP21, POP4 and RPP38 form the 'wrist' subcomplex. All subunits of the RNase P complex interact with the catalytic RNA. Several subunits of RNase P are also part of the RNase MRP complex. RNase MRP consists of a catalytic RNA moiety and about 8 protein subunits; POP1, POP7, RPP25, RPP30, RPP38, RPP40 and possibly also POP4 and POP5.</text>
</comment>
<dbReference type="Proteomes" id="UP000324832">
    <property type="component" value="Unassembled WGS sequence"/>
</dbReference>
<evidence type="ECO:0000256" key="4">
    <source>
        <dbReference type="ARBA" id="ARBA00022490"/>
    </source>
</evidence>
<dbReference type="InterPro" id="IPR023538">
    <property type="entry name" value="RNP1"/>
</dbReference>